<feature type="region of interest" description="Disordered" evidence="1">
    <location>
        <begin position="1"/>
        <end position="32"/>
    </location>
</feature>
<name>G4SVN7_META2</name>
<evidence type="ECO:0000313" key="3">
    <source>
        <dbReference type="Proteomes" id="UP000008315"/>
    </source>
</evidence>
<organism evidence="2 3">
    <name type="scientific">Methylotuvimicrobium alcaliphilum (strain DSM 19304 / NCIMB 14124 / VKM B-2133 / 20Z)</name>
    <name type="common">Methylomicrobium alcaliphilum</name>
    <dbReference type="NCBI Taxonomy" id="1091494"/>
    <lineage>
        <taxon>Bacteria</taxon>
        <taxon>Pseudomonadati</taxon>
        <taxon>Pseudomonadota</taxon>
        <taxon>Gammaproteobacteria</taxon>
        <taxon>Methylococcales</taxon>
        <taxon>Methylococcaceae</taxon>
        <taxon>Methylotuvimicrobium</taxon>
    </lineage>
</organism>
<accession>G4SVN7</accession>
<gene>
    <name evidence="2" type="ordered locus">MEALZ_2415</name>
</gene>
<evidence type="ECO:0000256" key="1">
    <source>
        <dbReference type="SAM" id="MobiDB-lite"/>
    </source>
</evidence>
<evidence type="ECO:0000313" key="2">
    <source>
        <dbReference type="EMBL" id="CCE24096.1"/>
    </source>
</evidence>
<dbReference type="EMBL" id="FO082060">
    <property type="protein sequence ID" value="CCE24096.1"/>
    <property type="molecule type" value="Genomic_DNA"/>
</dbReference>
<dbReference type="HOGENOM" id="CLU_2220008_0_0_6"/>
<keyword evidence="3" id="KW-1185">Reference proteome</keyword>
<protein>
    <submittedName>
        <fullName evidence="2">Uncharacterized protein</fullName>
    </submittedName>
</protein>
<reference evidence="3" key="1">
    <citation type="journal article" date="2012" name="J. Bacteriol.">
        <title>Genome sequence of the haloalkaliphilic methanotrophic bacterium Methylomicrobium alcaliphilum 20Z.</title>
        <authorList>
            <person name="Vuilleumier S."/>
            <person name="Khmelenina V.N."/>
            <person name="Bringel F."/>
            <person name="Reshetnikov A.S."/>
            <person name="Lajus A."/>
            <person name="Mangenot S."/>
            <person name="Rouy Z."/>
            <person name="Op den Camp H.J."/>
            <person name="Jetten M.S."/>
            <person name="Dispirito A.A."/>
            <person name="Dunfield P."/>
            <person name="Klotz M.G."/>
            <person name="Semrau J.D."/>
            <person name="Stein L.Y."/>
            <person name="Barbe V."/>
            <person name="Medigue C."/>
            <person name="Trotsenko Y.A."/>
            <person name="Kalyuzhnaya M.G."/>
        </authorList>
    </citation>
    <scope>NUCLEOTIDE SEQUENCE [LARGE SCALE GENOMIC DNA]</scope>
    <source>
        <strain evidence="3">DSM 19304 / NCIMB 14124 / VKM B-2133 / 20Z</strain>
    </source>
</reference>
<dbReference type="KEGG" id="mah:MEALZ_2415"/>
<dbReference type="Proteomes" id="UP000008315">
    <property type="component" value="Chromosome"/>
</dbReference>
<dbReference type="AlphaFoldDB" id="G4SVN7"/>
<proteinExistence type="predicted"/>
<sequence length="106" mass="11406">MAGAVMQPREVMTIDQQPKAPDGEITAPTPTEYQQESLGALIAQPQPHPTGAIETGAVMQPREVMTIDQQPKAPDGEITAPIPAEYQQESVGANPAIFRQTAWQTI</sequence>